<dbReference type="Proteomes" id="UP001443914">
    <property type="component" value="Unassembled WGS sequence"/>
</dbReference>
<dbReference type="EMBL" id="JBDFQZ010000008">
    <property type="protein sequence ID" value="KAK9699782.1"/>
    <property type="molecule type" value="Genomic_DNA"/>
</dbReference>
<keyword evidence="5" id="KW-1185">Reference proteome</keyword>
<reference evidence="4" key="1">
    <citation type="submission" date="2024-03" db="EMBL/GenBank/DDBJ databases">
        <title>WGS assembly of Saponaria officinalis var. Norfolk2.</title>
        <authorList>
            <person name="Jenkins J."/>
            <person name="Shu S."/>
            <person name="Grimwood J."/>
            <person name="Barry K."/>
            <person name="Goodstein D."/>
            <person name="Schmutz J."/>
            <person name="Leebens-Mack J."/>
            <person name="Osbourn A."/>
        </authorList>
    </citation>
    <scope>NUCLEOTIDE SEQUENCE [LARGE SCALE GENOMIC DNA]</scope>
    <source>
        <strain evidence="4">JIC</strain>
    </source>
</reference>
<comment type="similarity">
    <text evidence="1">Belongs to the UPF0587 family.</text>
</comment>
<dbReference type="PANTHER" id="PTHR12857:SF0">
    <property type="entry name" value="CXXC MOTIF CONTAINING ZINC BINDING PROTEIN"/>
    <property type="match status" value="1"/>
</dbReference>
<evidence type="ECO:0000313" key="5">
    <source>
        <dbReference type="Proteomes" id="UP001443914"/>
    </source>
</evidence>
<dbReference type="PANTHER" id="PTHR12857">
    <property type="entry name" value="CXXC MOTIF CONTAINING ZINC BINDING PROTEIN"/>
    <property type="match status" value="1"/>
</dbReference>
<dbReference type="GO" id="GO:0008270">
    <property type="term" value="F:zinc ion binding"/>
    <property type="evidence" value="ECO:0007669"/>
    <property type="project" value="TreeGrafter"/>
</dbReference>
<proteinExistence type="inferred from homology"/>
<keyword evidence="3" id="KW-0862">Zinc</keyword>
<organism evidence="4 5">
    <name type="scientific">Saponaria officinalis</name>
    <name type="common">Common soapwort</name>
    <name type="synonym">Lychnis saponaria</name>
    <dbReference type="NCBI Taxonomy" id="3572"/>
    <lineage>
        <taxon>Eukaryota</taxon>
        <taxon>Viridiplantae</taxon>
        <taxon>Streptophyta</taxon>
        <taxon>Embryophyta</taxon>
        <taxon>Tracheophyta</taxon>
        <taxon>Spermatophyta</taxon>
        <taxon>Magnoliopsida</taxon>
        <taxon>eudicotyledons</taxon>
        <taxon>Gunneridae</taxon>
        <taxon>Pentapetalae</taxon>
        <taxon>Caryophyllales</taxon>
        <taxon>Caryophyllaceae</taxon>
        <taxon>Caryophylleae</taxon>
        <taxon>Saponaria</taxon>
    </lineage>
</organism>
<evidence type="ECO:0000256" key="2">
    <source>
        <dbReference type="ARBA" id="ARBA00022723"/>
    </source>
</evidence>
<accession>A0AAW1J8R0</accession>
<name>A0AAW1J8R0_SAPOF</name>
<keyword evidence="2" id="KW-0479">Metal-binding</keyword>
<protein>
    <submittedName>
        <fullName evidence="4">Uncharacterized protein</fullName>
    </submittedName>
</protein>
<evidence type="ECO:0000256" key="3">
    <source>
        <dbReference type="ARBA" id="ARBA00022833"/>
    </source>
</evidence>
<dbReference type="Pfam" id="PF05907">
    <property type="entry name" value="CXXC_Zn-b_euk"/>
    <property type="match status" value="1"/>
</dbReference>
<sequence length="171" mass="19123">MVNYKLMITAEMENVATLQPMGGLHDPTFTYYFKLRCENCGEVTEKETCVSLDEQVAIPKSRGVANLVQKCKFCGRESNITMIPIPERSAKPLSNRHCETGKYAALMGFECRGLEPFDFSFMGPQWKVQATSGAVFEDVDLSSGDWAEYDEKGKVPVSISNLQSKFEVVKV</sequence>
<evidence type="ECO:0000256" key="1">
    <source>
        <dbReference type="ARBA" id="ARBA00007818"/>
    </source>
</evidence>
<comment type="caution">
    <text evidence="4">The sequence shown here is derived from an EMBL/GenBank/DDBJ whole genome shotgun (WGS) entry which is preliminary data.</text>
</comment>
<gene>
    <name evidence="4" type="ORF">RND81_08G196100</name>
</gene>
<dbReference type="InterPro" id="IPR008584">
    <property type="entry name" value="CXXC_Zn-binding_euk"/>
</dbReference>
<evidence type="ECO:0000313" key="4">
    <source>
        <dbReference type="EMBL" id="KAK9699782.1"/>
    </source>
</evidence>
<dbReference type="SUPFAM" id="SSF141678">
    <property type="entry name" value="MAL13P1.257-like"/>
    <property type="match status" value="1"/>
</dbReference>
<dbReference type="AlphaFoldDB" id="A0AAW1J8R0"/>